<keyword evidence="3" id="KW-0547">Nucleotide-binding</keyword>
<dbReference type="STRING" id="311458.CSUB_C0497"/>
<accession>E6N5H9</accession>
<evidence type="ECO:0000313" key="7">
    <source>
        <dbReference type="EMBL" id="BAJ47548.1"/>
    </source>
</evidence>
<dbReference type="Pfam" id="PF22703">
    <property type="entry name" value="Cdc6_lid"/>
    <property type="match status" value="1"/>
</dbReference>
<evidence type="ECO:0000313" key="9">
    <source>
        <dbReference type="EMBL" id="BAL45422.1"/>
    </source>
</evidence>
<dbReference type="InterPro" id="IPR027417">
    <property type="entry name" value="P-loop_NTPase"/>
</dbReference>
<sequence>MPMPVFMDRTRLSPAHLPKRLLHREKEFSLLRKFLEAGVERGDDVFYSRVQVVGPVGAGKTTLCLMAGQEMQRKHRNLTHAYVNLRRFTSSKVSIYRYLVKSVAEEAYSVSLSAEELLENLLHFLKNTGQRLIITFDDADYHVSMSRGRETVVYDFTRLHEFSSVRPLNVLGVVFVSRESGYGGYLDRAETSSLGASVLRLEPYTREQLIDILADRVSEAFVRGAVPDNVVEYVADVVSKPPYSGDVRLALDLLLYAGNLAENDGRDVVKVDDVRYALSETISVSRAAEYADLPEKPKAVLLSIAKVLQRRDEQTAELKEIREMFSLFCESHGLSESGFDKALSYLAERGYVEKHGDKVGLVGVDARRLSLLLEQSLKR</sequence>
<organism evidence="7 10">
    <name type="scientific">Caldiarchaeum subterraneum</name>
    <dbReference type="NCBI Taxonomy" id="311458"/>
    <lineage>
        <taxon>Archaea</taxon>
        <taxon>Nitrososphaerota</taxon>
        <taxon>Candidatus Caldarchaeales</taxon>
        <taxon>Candidatus Caldarchaeaceae</taxon>
        <taxon>Candidatus Caldarchaeum</taxon>
    </lineage>
</organism>
<dbReference type="SUPFAM" id="SSF52540">
    <property type="entry name" value="P-loop containing nucleoside triphosphate hydrolases"/>
    <property type="match status" value="1"/>
</dbReference>
<keyword evidence="7" id="KW-0131">Cell cycle</keyword>
<evidence type="ECO:0000256" key="3">
    <source>
        <dbReference type="ARBA" id="ARBA00022741"/>
    </source>
</evidence>
<dbReference type="EMBL" id="BA000048">
    <property type="protein sequence ID" value="BAJ50358.1"/>
    <property type="molecule type" value="Genomic_DNA"/>
</dbReference>
<dbReference type="KEGG" id="csu:CSUB_C0497"/>
<dbReference type="Proteomes" id="UP000008120">
    <property type="component" value="Chromosome"/>
</dbReference>
<protein>
    <submittedName>
        <fullName evidence="7">Archaeal cell division control protein 6</fullName>
    </submittedName>
</protein>
<keyword evidence="7" id="KW-0132">Cell division</keyword>
<evidence type="ECO:0000256" key="1">
    <source>
        <dbReference type="ARBA" id="ARBA00006184"/>
    </source>
</evidence>
<dbReference type="PANTHER" id="PTHR10763:SF26">
    <property type="entry name" value="CELL DIVISION CONTROL PROTEIN 6 HOMOLOG"/>
    <property type="match status" value="1"/>
</dbReference>
<evidence type="ECO:0000256" key="2">
    <source>
        <dbReference type="ARBA" id="ARBA00022705"/>
    </source>
</evidence>
<evidence type="ECO:0000313" key="8">
    <source>
        <dbReference type="EMBL" id="BAJ50358.1"/>
    </source>
</evidence>
<feature type="domain" description="ORC1/DEAH AAA+ ATPase" evidence="5">
    <location>
        <begin position="52"/>
        <end position="168"/>
    </location>
</feature>
<name>E6N5H9_CALS0</name>
<evidence type="ECO:0000259" key="5">
    <source>
        <dbReference type="Pfam" id="PF13401"/>
    </source>
</evidence>
<gene>
    <name evidence="8" type="ORF">CSUB_C0497</name>
    <name evidence="9" type="ORF">HGMM_F14A09C02</name>
    <name evidence="7" type="ORF">HGMM_F33F07C04</name>
</gene>
<dbReference type="GO" id="GO:0016887">
    <property type="term" value="F:ATP hydrolysis activity"/>
    <property type="evidence" value="ECO:0007669"/>
    <property type="project" value="InterPro"/>
</dbReference>
<dbReference type="EMBL" id="AP011840">
    <property type="protein sequence ID" value="BAJ47548.1"/>
    <property type="molecule type" value="Genomic_DNA"/>
</dbReference>
<dbReference type="InterPro" id="IPR050311">
    <property type="entry name" value="ORC1/CDC6"/>
</dbReference>
<feature type="domain" description="Cdc6 AAA+ ATPase-type lid" evidence="6">
    <location>
        <begin position="211"/>
        <end position="277"/>
    </location>
</feature>
<dbReference type="InterPro" id="IPR055237">
    <property type="entry name" value="Cdc6_lid"/>
</dbReference>
<dbReference type="GO" id="GO:0005524">
    <property type="term" value="F:ATP binding"/>
    <property type="evidence" value="ECO:0007669"/>
    <property type="project" value="UniProtKB-KW"/>
</dbReference>
<dbReference type="PANTHER" id="PTHR10763">
    <property type="entry name" value="CELL DIVISION CONTROL PROTEIN 6-RELATED"/>
    <property type="match status" value="1"/>
</dbReference>
<dbReference type="Pfam" id="PF13401">
    <property type="entry name" value="AAA_22"/>
    <property type="match status" value="1"/>
</dbReference>
<evidence type="ECO:0000313" key="10">
    <source>
        <dbReference type="Proteomes" id="UP000008120"/>
    </source>
</evidence>
<keyword evidence="2" id="KW-0235">DNA replication</keyword>
<comment type="similarity">
    <text evidence="1">Belongs to the CDC6/cdc18 family.</text>
</comment>
<keyword evidence="4" id="KW-0067">ATP-binding</keyword>
<evidence type="ECO:0000256" key="4">
    <source>
        <dbReference type="ARBA" id="ARBA00022840"/>
    </source>
</evidence>
<dbReference type="GO" id="GO:0051301">
    <property type="term" value="P:cell division"/>
    <property type="evidence" value="ECO:0007669"/>
    <property type="project" value="UniProtKB-KW"/>
</dbReference>
<dbReference type="Gene3D" id="1.10.8.60">
    <property type="match status" value="1"/>
</dbReference>
<reference evidence="7 10" key="1">
    <citation type="journal article" date="2005" name="Environ. Microbiol.">
        <title>Genetic and functional properties of uncultivated thermophilic crenarchaeotes from a subsurface gold mine as revealed by analysis of genome fragments.</title>
        <authorList>
            <person name="Nunoura T."/>
            <person name="Hirayama H."/>
            <person name="Takami H."/>
            <person name="Oida H."/>
            <person name="Nishi S."/>
            <person name="Shimamura S."/>
            <person name="Suzuki Y."/>
            <person name="Inagaki F."/>
            <person name="Takai K."/>
            <person name="Nealson K.H."/>
            <person name="Horikoshi K."/>
        </authorList>
    </citation>
    <scope>NUCLEOTIDE SEQUENCE [LARGE SCALE GENOMIC DNA]</scope>
</reference>
<dbReference type="BioCyc" id="CCAL311458:G131R-505-MONOMER"/>
<proteinExistence type="inferred from homology"/>
<dbReference type="Gene3D" id="3.40.50.300">
    <property type="entry name" value="P-loop containing nucleotide triphosphate hydrolases"/>
    <property type="match status" value="1"/>
</dbReference>
<dbReference type="InterPro" id="IPR049945">
    <property type="entry name" value="AAA_22"/>
</dbReference>
<evidence type="ECO:0000259" key="6">
    <source>
        <dbReference type="Pfam" id="PF22703"/>
    </source>
</evidence>
<dbReference type="GO" id="GO:0006260">
    <property type="term" value="P:DNA replication"/>
    <property type="evidence" value="ECO:0007669"/>
    <property type="project" value="UniProtKB-KW"/>
</dbReference>
<dbReference type="EMBL" id="AP012034">
    <property type="protein sequence ID" value="BAL45422.1"/>
    <property type="molecule type" value="Genomic_DNA"/>
</dbReference>
<reference evidence="7 10" key="2">
    <citation type="journal article" date="2011" name="Nucleic Acids Res.">
        <title>Insights into the evolution of Archaea and eukaryotic protein modifier systems revealed by the genome of a novel archaeal group.</title>
        <authorList>
            <person name="Nunoura T."/>
            <person name="Takaki Y."/>
            <person name="Kakuta J."/>
            <person name="Nishi S."/>
            <person name="Sugahara J."/>
            <person name="Kazama H."/>
            <person name="Chee G."/>
            <person name="Hattori M."/>
            <person name="Kanai A."/>
            <person name="Atomi H."/>
            <person name="Takai K."/>
            <person name="Takami H."/>
        </authorList>
    </citation>
    <scope>NUCLEOTIDE SEQUENCE [LARGE SCALE GENOMIC DNA]</scope>
</reference>
<dbReference type="AlphaFoldDB" id="E6N5H9"/>